<dbReference type="AlphaFoldDB" id="A0A0A7I9S4"/>
<dbReference type="RefSeq" id="WP_039170819.1">
    <property type="nucleotide sequence ID" value="NZ_CP007457.1"/>
</dbReference>
<protein>
    <submittedName>
        <fullName evidence="1">Uncharacterized protein</fullName>
    </submittedName>
</protein>
<organism evidence="1 2">
    <name type="scientific">Bifidobacterium pseudolongum PV8-2</name>
    <dbReference type="NCBI Taxonomy" id="1447715"/>
    <lineage>
        <taxon>Bacteria</taxon>
        <taxon>Bacillati</taxon>
        <taxon>Actinomycetota</taxon>
        <taxon>Actinomycetes</taxon>
        <taxon>Bifidobacteriales</taxon>
        <taxon>Bifidobacteriaceae</taxon>
        <taxon>Bifidobacterium</taxon>
    </lineage>
</organism>
<proteinExistence type="predicted"/>
<evidence type="ECO:0000313" key="1">
    <source>
        <dbReference type="EMBL" id="AIZ16982.1"/>
    </source>
</evidence>
<dbReference type="Proteomes" id="UP000030636">
    <property type="component" value="Chromosome"/>
</dbReference>
<keyword evidence="2" id="KW-1185">Reference proteome</keyword>
<dbReference type="KEGG" id="bpsp:AH67_00535"/>
<dbReference type="HOGENOM" id="CLU_2217921_0_0_11"/>
<accession>A0A0A7I9S4</accession>
<gene>
    <name evidence="1" type="ORF">AH67_00535</name>
</gene>
<dbReference type="STRING" id="1447715.AH67_00535"/>
<reference evidence="1 2" key="1">
    <citation type="journal article" date="2015" name="Genome Announc.">
        <title>Bifidobacterium pseudolongum Strain PV8-2, Isolated from a Stool Sample of an Anemic Kenyan Infant.</title>
        <authorList>
            <person name="Vazquez-Gutierrez P."/>
            <person name="Lacroix C."/>
            <person name="Chassard C."/>
            <person name="Klumpp J."/>
            <person name="Stevens M.J."/>
            <person name="Jans C."/>
        </authorList>
    </citation>
    <scope>NUCLEOTIDE SEQUENCE [LARGE SCALE GENOMIC DNA]</scope>
    <source>
        <strain evidence="1 2">PV8-2</strain>
    </source>
</reference>
<dbReference type="EMBL" id="CP007457">
    <property type="protein sequence ID" value="AIZ16982.1"/>
    <property type="molecule type" value="Genomic_DNA"/>
</dbReference>
<evidence type="ECO:0000313" key="2">
    <source>
        <dbReference type="Proteomes" id="UP000030636"/>
    </source>
</evidence>
<sequence>MSEHVDGGITFDATIRYEKVMDVLMTSYARLAVDELGFGCEVRSYSDTPNSVGAYADASAEWEFNNPDDLDALAEFFQTKMPEALRTLAATWRQLIADGTIPAAEA</sequence>
<name>A0A0A7I9S4_9BIFI</name>